<comment type="caution">
    <text evidence="1">The sequence shown here is derived from an EMBL/GenBank/DDBJ whole genome shotgun (WGS) entry which is preliminary data.</text>
</comment>
<dbReference type="SUPFAM" id="SSF48403">
    <property type="entry name" value="Ankyrin repeat"/>
    <property type="match status" value="1"/>
</dbReference>
<keyword evidence="2" id="KW-1185">Reference proteome</keyword>
<reference evidence="1 2" key="1">
    <citation type="submission" date="2017-03" db="EMBL/GenBank/DDBJ databases">
        <title>Genomes of endolithic fungi from Antarctica.</title>
        <authorList>
            <person name="Coleine C."/>
            <person name="Masonjones S."/>
            <person name="Stajich J.E."/>
        </authorList>
    </citation>
    <scope>NUCLEOTIDE SEQUENCE [LARGE SCALE GENOMIC DNA]</scope>
    <source>
        <strain evidence="1 2">CCFEE 5184</strain>
    </source>
</reference>
<organism evidence="1 2">
    <name type="scientific">Friedmanniomyces simplex</name>
    <dbReference type="NCBI Taxonomy" id="329884"/>
    <lineage>
        <taxon>Eukaryota</taxon>
        <taxon>Fungi</taxon>
        <taxon>Dikarya</taxon>
        <taxon>Ascomycota</taxon>
        <taxon>Pezizomycotina</taxon>
        <taxon>Dothideomycetes</taxon>
        <taxon>Dothideomycetidae</taxon>
        <taxon>Mycosphaerellales</taxon>
        <taxon>Teratosphaeriaceae</taxon>
        <taxon>Friedmanniomyces</taxon>
    </lineage>
</organism>
<proteinExistence type="predicted"/>
<sequence length="588" mass="66143">MAEALGLAASIAGVAGFTSLALQLGQGLLKLEELRKKLHDAPDTLNHAILSILTMEMQLQRIQSYTHKPGRYTAEKALLDAPLELCSRSIQKINIVIDDIEKRWKKSERFGRLMVTMKGREMLELLQQLDRGQAMLSLAVQFYTEASSRANHHATTQASQAAFQEIFDRLDRIEARPRIAPGSSTKEPTQQLVLQPDGNHATQVTDTSLCRRKKAKRAASEHVILRFRPWFRNTVYTLATAQATNGWGVFLRTYNIVPRKAEIFRACQVHDLLAVQKLFDEGRASPLDLDEHGCPLLFWAVINPSPSAAALLRMLGTKTDIPDPNEKVALALNALSWCYQGDPFAMDSAHRDCFEVLLDNFGFDLESAMETPERTSFTWWAFKNPRLHRLIVQRLASTWTSTHILEERVRMAISGSSYVDPTPYRLLQTLGLDQVDATVAAMHYGGESLLHIVARAFAWNFQTKHQDGLAEWQALLHQLIVLGADVHRRDNKDRTPFAIFLKRLGKDGEGLGTRNWAAAVKAMRFWASALEAAGIHLETYGLEEQSHWIDSFSLFRTLEPCTPFIEKLVYGSAPEDWDAHEALPPGKA</sequence>
<dbReference type="OrthoDB" id="3200163at2759"/>
<evidence type="ECO:0000313" key="2">
    <source>
        <dbReference type="Proteomes" id="UP000309340"/>
    </source>
</evidence>
<dbReference type="EMBL" id="NAJQ01000141">
    <property type="protein sequence ID" value="TKA77304.1"/>
    <property type="molecule type" value="Genomic_DNA"/>
</dbReference>
<dbReference type="InterPro" id="IPR036770">
    <property type="entry name" value="Ankyrin_rpt-contain_sf"/>
</dbReference>
<protein>
    <recommendedName>
        <fullName evidence="3">Fungal N-terminal domain-containing protein</fullName>
    </recommendedName>
</protein>
<dbReference type="AlphaFoldDB" id="A0A4U0XJE4"/>
<evidence type="ECO:0008006" key="3">
    <source>
        <dbReference type="Google" id="ProtNLM"/>
    </source>
</evidence>
<name>A0A4U0XJE4_9PEZI</name>
<accession>A0A4U0XJE4</accession>
<evidence type="ECO:0000313" key="1">
    <source>
        <dbReference type="EMBL" id="TKA77304.1"/>
    </source>
</evidence>
<dbReference type="Gene3D" id="1.25.40.20">
    <property type="entry name" value="Ankyrin repeat-containing domain"/>
    <property type="match status" value="1"/>
</dbReference>
<dbReference type="Proteomes" id="UP000309340">
    <property type="component" value="Unassembled WGS sequence"/>
</dbReference>
<gene>
    <name evidence="1" type="ORF">B0A55_04343</name>
</gene>